<organism evidence="2 3">
    <name type="scientific">Niabella ginsenosidivorans</name>
    <dbReference type="NCBI Taxonomy" id="1176587"/>
    <lineage>
        <taxon>Bacteria</taxon>
        <taxon>Pseudomonadati</taxon>
        <taxon>Bacteroidota</taxon>
        <taxon>Chitinophagia</taxon>
        <taxon>Chitinophagales</taxon>
        <taxon>Chitinophagaceae</taxon>
        <taxon>Niabella</taxon>
    </lineage>
</organism>
<feature type="chain" id="PRO_5008389646" description="Tetratricopeptide repeat protein" evidence="1">
    <location>
        <begin position="19"/>
        <end position="208"/>
    </location>
</feature>
<evidence type="ECO:0000256" key="1">
    <source>
        <dbReference type="SAM" id="SignalP"/>
    </source>
</evidence>
<dbReference type="OrthoDB" id="1150971at2"/>
<evidence type="ECO:0000313" key="2">
    <source>
        <dbReference type="EMBL" id="ANH80279.1"/>
    </source>
</evidence>
<protein>
    <recommendedName>
        <fullName evidence="4">Tetratricopeptide repeat protein</fullName>
    </recommendedName>
</protein>
<gene>
    <name evidence="2" type="ORF">A8C56_04130</name>
</gene>
<evidence type="ECO:0000313" key="3">
    <source>
        <dbReference type="Proteomes" id="UP000077667"/>
    </source>
</evidence>
<accession>A0A1A9HZN9</accession>
<dbReference type="RefSeq" id="WP_067752431.1">
    <property type="nucleotide sequence ID" value="NZ_CP015772.1"/>
</dbReference>
<keyword evidence="3" id="KW-1185">Reference proteome</keyword>
<dbReference type="Proteomes" id="UP000077667">
    <property type="component" value="Chromosome"/>
</dbReference>
<keyword evidence="1" id="KW-0732">Signal</keyword>
<dbReference type="AlphaFoldDB" id="A0A1A9HZN9"/>
<name>A0A1A9HZN9_9BACT</name>
<dbReference type="EMBL" id="CP015772">
    <property type="protein sequence ID" value="ANH80279.1"/>
    <property type="molecule type" value="Genomic_DNA"/>
</dbReference>
<dbReference type="KEGG" id="nia:A8C56_04130"/>
<sequence length="208" mass="23068">MKLLFFVLSFSVAAIGFAQSDKYQTAMTTAIAAMDSAKTTAEKQSAAVNFEHIGNEEKNQWLPFYYAGLCYATIGWTDTSIDKDANAKKVLDLCDKAEAIEKNSEIYVLRNMATLQQLLVDPQSRFRTYGMMASQALSTAKELDPKNPRIYYMEGMSVLGTPEQFGGGKSAAKPILEKAVALFKEEKPKPLYPHWGQQKAEAALAQCR</sequence>
<reference evidence="2 3" key="1">
    <citation type="submission" date="2016-05" db="EMBL/GenBank/DDBJ databases">
        <title>Niabella ginsenosidivorans BS26 whole genome sequencing.</title>
        <authorList>
            <person name="Im W.T."/>
            <person name="Siddiqi M.Z."/>
        </authorList>
    </citation>
    <scope>NUCLEOTIDE SEQUENCE [LARGE SCALE GENOMIC DNA]</scope>
    <source>
        <strain evidence="2 3">BS26</strain>
    </source>
</reference>
<evidence type="ECO:0008006" key="4">
    <source>
        <dbReference type="Google" id="ProtNLM"/>
    </source>
</evidence>
<feature type="signal peptide" evidence="1">
    <location>
        <begin position="1"/>
        <end position="18"/>
    </location>
</feature>
<proteinExistence type="predicted"/>